<evidence type="ECO:0000259" key="2">
    <source>
        <dbReference type="PROSITE" id="PS50835"/>
    </source>
</evidence>
<dbReference type="PANTHER" id="PTHR13771">
    <property type="entry name" value="INTERCELLULAR ADHESION MOLECULE"/>
    <property type="match status" value="1"/>
</dbReference>
<dbReference type="SUPFAM" id="SSF48726">
    <property type="entry name" value="Immunoglobulin"/>
    <property type="match status" value="2"/>
</dbReference>
<dbReference type="Proteomes" id="UP000472271">
    <property type="component" value="Unassembled WGS sequence"/>
</dbReference>
<dbReference type="GO" id="GO:0005178">
    <property type="term" value="F:integrin binding"/>
    <property type="evidence" value="ECO:0007669"/>
    <property type="project" value="InterPro"/>
</dbReference>
<dbReference type="PANTHER" id="PTHR13771:SF3">
    <property type="entry name" value="INTERCELLULAR ADHESION MOLECULE 2"/>
    <property type="match status" value="1"/>
</dbReference>
<keyword evidence="1" id="KW-0812">Transmembrane</keyword>
<feature type="transmembrane region" description="Helical" evidence="1">
    <location>
        <begin position="32"/>
        <end position="59"/>
    </location>
</feature>
<reference evidence="3" key="2">
    <citation type="submission" date="2025-09" db="UniProtKB">
        <authorList>
            <consortium name="Ensembl"/>
        </authorList>
    </citation>
    <scope>IDENTIFICATION</scope>
</reference>
<dbReference type="InterPro" id="IPR036179">
    <property type="entry name" value="Ig-like_dom_sf"/>
</dbReference>
<protein>
    <recommendedName>
        <fullName evidence="2">Ig-like domain-containing protein</fullName>
    </recommendedName>
</protein>
<dbReference type="GO" id="GO:0007155">
    <property type="term" value="P:cell adhesion"/>
    <property type="evidence" value="ECO:0007669"/>
    <property type="project" value="InterPro"/>
</dbReference>
<dbReference type="Pfam" id="PF13895">
    <property type="entry name" value="Ig_2"/>
    <property type="match status" value="1"/>
</dbReference>
<proteinExistence type="predicted"/>
<dbReference type="InParanoid" id="A0A673B4F9"/>
<name>A0A673B4F9_9TELE</name>
<reference evidence="3" key="1">
    <citation type="submission" date="2025-08" db="UniProtKB">
        <authorList>
            <consortium name="Ensembl"/>
        </authorList>
    </citation>
    <scope>IDENTIFICATION</scope>
</reference>
<dbReference type="Ensembl" id="ENSSORT00005036512.1">
    <property type="protein sequence ID" value="ENSSORP00005035562.1"/>
    <property type="gene ID" value="ENSSORG00005016789.1"/>
</dbReference>
<feature type="domain" description="Ig-like" evidence="2">
    <location>
        <begin position="89"/>
        <end position="256"/>
    </location>
</feature>
<evidence type="ECO:0000313" key="4">
    <source>
        <dbReference type="Proteomes" id="UP000472271"/>
    </source>
</evidence>
<keyword evidence="4" id="KW-1185">Reference proteome</keyword>
<dbReference type="Gene3D" id="2.60.40.10">
    <property type="entry name" value="Immunoglobulins"/>
    <property type="match status" value="2"/>
</dbReference>
<dbReference type="PROSITE" id="PS50835">
    <property type="entry name" value="IG_LIKE"/>
    <property type="match status" value="1"/>
</dbReference>
<dbReference type="GO" id="GO:0005886">
    <property type="term" value="C:plasma membrane"/>
    <property type="evidence" value="ECO:0007669"/>
    <property type="project" value="TreeGrafter"/>
</dbReference>
<dbReference type="InterPro" id="IPR007110">
    <property type="entry name" value="Ig-like_dom"/>
</dbReference>
<keyword evidence="1" id="KW-0472">Membrane</keyword>
<dbReference type="AlphaFoldDB" id="A0A673B4F9"/>
<keyword evidence="1" id="KW-1133">Transmembrane helix</keyword>
<evidence type="ECO:0000256" key="1">
    <source>
        <dbReference type="SAM" id="Phobius"/>
    </source>
</evidence>
<accession>A0A673B4F9</accession>
<sequence>WLQLLACSILSPVISLLHAVSSFQLLACSILAPVICLFHSVFSFHLLACPILAPVICLFHSFPVISLFHSGSSFQLLACSILAPPTAFPSAPLIRGHDALRLGAESTLVCEVLDLYPPEMLTLDWIRGDHILQSSMGSVRSTYRFTPHRPDSRAHISCRATLDLKDLPAEDRIKETTVQLNLLSPPTNTSVSVSPDEEVVEGQEVTLTCHSEGAPPPMLVLKREEVELQRTDSHSAHYQCEASNQYGAQVDNRTVTVRGQRSNTPEWRTGS</sequence>
<evidence type="ECO:0000313" key="3">
    <source>
        <dbReference type="Ensembl" id="ENSSORP00005035562.1"/>
    </source>
</evidence>
<dbReference type="InterPro" id="IPR013783">
    <property type="entry name" value="Ig-like_fold"/>
</dbReference>
<organism evidence="3 4">
    <name type="scientific">Sphaeramia orbicularis</name>
    <name type="common">orbiculate cardinalfish</name>
    <dbReference type="NCBI Taxonomy" id="375764"/>
    <lineage>
        <taxon>Eukaryota</taxon>
        <taxon>Metazoa</taxon>
        <taxon>Chordata</taxon>
        <taxon>Craniata</taxon>
        <taxon>Vertebrata</taxon>
        <taxon>Euteleostomi</taxon>
        <taxon>Actinopterygii</taxon>
        <taxon>Neopterygii</taxon>
        <taxon>Teleostei</taxon>
        <taxon>Neoteleostei</taxon>
        <taxon>Acanthomorphata</taxon>
        <taxon>Gobiaria</taxon>
        <taxon>Kurtiformes</taxon>
        <taxon>Apogonoidei</taxon>
        <taxon>Apogonidae</taxon>
        <taxon>Apogoninae</taxon>
        <taxon>Sphaeramia</taxon>
    </lineage>
</organism>
<dbReference type="InterPro" id="IPR047012">
    <property type="entry name" value="ICAM_VCAM"/>
</dbReference>